<evidence type="ECO:0000313" key="1">
    <source>
        <dbReference type="EMBL" id="KAG8198335.1"/>
    </source>
</evidence>
<comment type="caution">
    <text evidence="1">The sequence shown here is derived from an EMBL/GenBank/DDBJ whole genome shotgun (WGS) entry which is preliminary data.</text>
</comment>
<sequence length="74" mass="7599">MRLGPKIRSTLALGAVPNCLGMGYDLLEKGPMTLLTQGSLGQAKTGLLSLAINLLGVLSTVYQGASGDPAQSIR</sequence>
<dbReference type="EMBL" id="JAFNEN010000041">
    <property type="protein sequence ID" value="KAG8198335.1"/>
    <property type="molecule type" value="Genomic_DNA"/>
</dbReference>
<dbReference type="Proteomes" id="UP000827092">
    <property type="component" value="Unassembled WGS sequence"/>
</dbReference>
<dbReference type="AlphaFoldDB" id="A0AAV6VQC3"/>
<organism evidence="1 2">
    <name type="scientific">Oedothorax gibbosus</name>
    <dbReference type="NCBI Taxonomy" id="931172"/>
    <lineage>
        <taxon>Eukaryota</taxon>
        <taxon>Metazoa</taxon>
        <taxon>Ecdysozoa</taxon>
        <taxon>Arthropoda</taxon>
        <taxon>Chelicerata</taxon>
        <taxon>Arachnida</taxon>
        <taxon>Araneae</taxon>
        <taxon>Araneomorphae</taxon>
        <taxon>Entelegynae</taxon>
        <taxon>Araneoidea</taxon>
        <taxon>Linyphiidae</taxon>
        <taxon>Erigoninae</taxon>
        <taxon>Oedothorax</taxon>
    </lineage>
</organism>
<proteinExistence type="predicted"/>
<name>A0AAV6VQC3_9ARAC</name>
<evidence type="ECO:0000313" key="2">
    <source>
        <dbReference type="Proteomes" id="UP000827092"/>
    </source>
</evidence>
<gene>
    <name evidence="1" type="ORF">JTE90_021584</name>
</gene>
<keyword evidence="2" id="KW-1185">Reference proteome</keyword>
<reference evidence="1 2" key="1">
    <citation type="journal article" date="2022" name="Nat. Ecol. Evol.">
        <title>A masculinizing supergene underlies an exaggerated male reproductive morph in a spider.</title>
        <authorList>
            <person name="Hendrickx F."/>
            <person name="De Corte Z."/>
            <person name="Sonet G."/>
            <person name="Van Belleghem S.M."/>
            <person name="Kostlbacher S."/>
            <person name="Vangestel C."/>
        </authorList>
    </citation>
    <scope>NUCLEOTIDE SEQUENCE [LARGE SCALE GENOMIC DNA]</scope>
    <source>
        <strain evidence="1">W744_W776</strain>
    </source>
</reference>
<protein>
    <submittedName>
        <fullName evidence="1">Uncharacterized protein</fullName>
    </submittedName>
</protein>
<accession>A0AAV6VQC3</accession>